<keyword evidence="2" id="KW-0813">Transport</keyword>
<feature type="transmembrane region" description="Helical" evidence="6">
    <location>
        <begin position="196"/>
        <end position="216"/>
    </location>
</feature>
<dbReference type="PANTHER" id="PTHR43243">
    <property type="entry name" value="INNER MEMBRANE TRANSPORTER YGJI-RELATED"/>
    <property type="match status" value="1"/>
</dbReference>
<feature type="transmembrane region" description="Helical" evidence="6">
    <location>
        <begin position="419"/>
        <end position="438"/>
    </location>
</feature>
<evidence type="ECO:0000313" key="7">
    <source>
        <dbReference type="EMBL" id="WRP18076.1"/>
    </source>
</evidence>
<evidence type="ECO:0000256" key="2">
    <source>
        <dbReference type="ARBA" id="ARBA00022448"/>
    </source>
</evidence>
<feature type="transmembrane region" description="Helical" evidence="6">
    <location>
        <begin position="104"/>
        <end position="121"/>
    </location>
</feature>
<reference evidence="7 8" key="1">
    <citation type="journal article" date="2024" name="Front. Microbiol.">
        <title>Novel thermophilic genera Geochorda gen. nov. and Carboxydochorda gen. nov. from the deep terrestrial subsurface reveal the ecophysiological diversity in the class Limnochordia.</title>
        <authorList>
            <person name="Karnachuk O.V."/>
            <person name="Lukina A.P."/>
            <person name="Avakyan M.R."/>
            <person name="Kadnikov V.V."/>
            <person name="Begmatov S."/>
            <person name="Beletsky A.V."/>
            <person name="Vlasova K.G."/>
            <person name="Novikov A.A."/>
            <person name="Shcherbakova V.A."/>
            <person name="Mardanov A.V."/>
            <person name="Ravin N.V."/>
        </authorList>
    </citation>
    <scope>NUCLEOTIDE SEQUENCE [LARGE SCALE GENOMIC DNA]</scope>
    <source>
        <strain evidence="7 8">L945</strain>
    </source>
</reference>
<dbReference type="Gene3D" id="1.20.1740.10">
    <property type="entry name" value="Amino acid/polyamine transporter I"/>
    <property type="match status" value="1"/>
</dbReference>
<feature type="transmembrane region" description="Helical" evidence="6">
    <location>
        <begin position="387"/>
        <end position="407"/>
    </location>
</feature>
<dbReference type="EMBL" id="CP141615">
    <property type="protein sequence ID" value="WRP18076.1"/>
    <property type="molecule type" value="Genomic_DNA"/>
</dbReference>
<protein>
    <submittedName>
        <fullName evidence="7">Amino acid permease</fullName>
    </submittedName>
</protein>
<feature type="transmembrane region" description="Helical" evidence="6">
    <location>
        <begin position="44"/>
        <end position="66"/>
    </location>
</feature>
<comment type="subcellular location">
    <subcellularLocation>
        <location evidence="1">Membrane</location>
        <topology evidence="1">Multi-pass membrane protein</topology>
    </subcellularLocation>
</comment>
<feature type="transmembrane region" description="Helical" evidence="6">
    <location>
        <begin position="266"/>
        <end position="291"/>
    </location>
</feature>
<evidence type="ECO:0000256" key="4">
    <source>
        <dbReference type="ARBA" id="ARBA00022989"/>
    </source>
</evidence>
<evidence type="ECO:0000256" key="6">
    <source>
        <dbReference type="SAM" id="Phobius"/>
    </source>
</evidence>
<keyword evidence="3 6" id="KW-0812">Transmembrane</keyword>
<proteinExistence type="predicted"/>
<keyword evidence="8" id="KW-1185">Reference proteome</keyword>
<feature type="transmembrane region" description="Helical" evidence="6">
    <location>
        <begin position="128"/>
        <end position="147"/>
    </location>
</feature>
<keyword evidence="5 6" id="KW-0472">Membrane</keyword>
<evidence type="ECO:0000313" key="8">
    <source>
        <dbReference type="Proteomes" id="UP001332192"/>
    </source>
</evidence>
<dbReference type="PANTHER" id="PTHR43243:SF4">
    <property type="entry name" value="CATIONIC AMINO ACID TRANSPORTER 4"/>
    <property type="match status" value="1"/>
</dbReference>
<feature type="transmembrane region" description="Helical" evidence="6">
    <location>
        <begin position="444"/>
        <end position="462"/>
    </location>
</feature>
<keyword evidence="4 6" id="KW-1133">Transmembrane helix</keyword>
<accession>A0ABZ1BZX6</accession>
<feature type="transmembrane region" description="Helical" evidence="6">
    <location>
        <begin position="236"/>
        <end position="254"/>
    </location>
</feature>
<feature type="transmembrane region" description="Helical" evidence="6">
    <location>
        <begin position="363"/>
        <end position="381"/>
    </location>
</feature>
<dbReference type="PIRSF" id="PIRSF006060">
    <property type="entry name" value="AA_transporter"/>
    <property type="match status" value="1"/>
</dbReference>
<sequence length="472" mass="49969">MAARPWNLPAWVGELFRTKSRLQMLEVSREAGRRLRRQLTALDLTVFGVGAIIGTGIFVLTGVVAARFAGPGVILSFVLAGVVSAMAAFVYAELAAMVPVAGSAYTYAYAALGELAAWVIGWDLILEYTVAAGAVAIGWSGYFADVLESLGLPIPHALIAGPLEGGVINLPAVVIVAVLTALLIRGTRESAEATHLAVAVKLLVLALFLAVGIPRIHPARWRPFLPFGPEGVVRGAGLIFFAYIGFDAVSAAAEEVRRPQRDLARGILGSLGLSSLLYVGVAAVLTGIVPYTELNVPSPIAAALLRVGLRWAGGLVAVGALAGLTSVLLVNLYAQSRIFFAMARDGLLPSLFANTGRGQTPRWAVLLTGAGVAVLGALLPVRVVAELANIGTLAAFIIVSVGVIVLRRVHPEWDRPFRVPWVPWLPALTALASFYLALQLPRLTWMRFAAWLAMGLILYATYGRHRSRLAAG</sequence>
<dbReference type="InterPro" id="IPR002293">
    <property type="entry name" value="AA/rel_permease1"/>
</dbReference>
<feature type="transmembrane region" description="Helical" evidence="6">
    <location>
        <begin position="73"/>
        <end position="92"/>
    </location>
</feature>
<gene>
    <name evidence="7" type="ORF">U7230_03460</name>
</gene>
<evidence type="ECO:0000256" key="3">
    <source>
        <dbReference type="ARBA" id="ARBA00022692"/>
    </source>
</evidence>
<dbReference type="Proteomes" id="UP001332192">
    <property type="component" value="Chromosome"/>
</dbReference>
<feature type="transmembrane region" description="Helical" evidence="6">
    <location>
        <begin position="167"/>
        <end position="184"/>
    </location>
</feature>
<evidence type="ECO:0000256" key="5">
    <source>
        <dbReference type="ARBA" id="ARBA00023136"/>
    </source>
</evidence>
<feature type="transmembrane region" description="Helical" evidence="6">
    <location>
        <begin position="311"/>
        <end position="334"/>
    </location>
</feature>
<name>A0ABZ1BZX6_9FIRM</name>
<evidence type="ECO:0000256" key="1">
    <source>
        <dbReference type="ARBA" id="ARBA00004141"/>
    </source>
</evidence>
<dbReference type="Pfam" id="PF13520">
    <property type="entry name" value="AA_permease_2"/>
    <property type="match status" value="1"/>
</dbReference>
<organism evidence="7 8">
    <name type="scientific">Carboxydichorda subterranea</name>
    <dbReference type="NCBI Taxonomy" id="3109565"/>
    <lineage>
        <taxon>Bacteria</taxon>
        <taxon>Bacillati</taxon>
        <taxon>Bacillota</taxon>
        <taxon>Limnochordia</taxon>
        <taxon>Limnochordales</taxon>
        <taxon>Geochordaceae</taxon>
        <taxon>Carboxydichorda</taxon>
    </lineage>
</organism>